<reference evidence="2 3" key="1">
    <citation type="submission" date="2016-10" db="EMBL/GenBank/DDBJ databases">
        <title>Genome sequence of Streptomyces gilvigriseus MUSC 26.</title>
        <authorList>
            <person name="Lee L.-H."/>
            <person name="Ser H.-L."/>
        </authorList>
    </citation>
    <scope>NUCLEOTIDE SEQUENCE [LARGE SCALE GENOMIC DNA]</scope>
    <source>
        <strain evidence="2 3">MUSC 26</strain>
    </source>
</reference>
<dbReference type="InterPro" id="IPR045632">
    <property type="entry name" value="DUF6314"/>
</dbReference>
<dbReference type="STRING" id="1428644.BIV57_06030"/>
<protein>
    <recommendedName>
        <fullName evidence="1">DUF6314 domain-containing protein</fullName>
    </recommendedName>
</protein>
<sequence>MWSIEREMEDRITGERGTYRGTAVFAHVDDDADPGTVQHAENGEMTWRGVTRPAGRVLHLHPREDGTARVTFADGRPFHDLDLREGRWTAGHPCRADQYSGAFEVLGPDGWQVTWTVTGPAKDLVLTSFYTRIRH</sequence>
<dbReference type="EMBL" id="MLCF01000023">
    <property type="protein sequence ID" value="OIV38382.1"/>
    <property type="molecule type" value="Genomic_DNA"/>
</dbReference>
<name>A0A1J7BIA9_9ACTN</name>
<evidence type="ECO:0000313" key="3">
    <source>
        <dbReference type="Proteomes" id="UP000243342"/>
    </source>
</evidence>
<comment type="caution">
    <text evidence="2">The sequence shown here is derived from an EMBL/GenBank/DDBJ whole genome shotgun (WGS) entry which is preliminary data.</text>
</comment>
<dbReference type="Pfam" id="PF19834">
    <property type="entry name" value="DUF6314"/>
    <property type="match status" value="1"/>
</dbReference>
<dbReference type="AlphaFoldDB" id="A0A1J7BIA9"/>
<accession>A0A1J7BIA9</accession>
<feature type="domain" description="DUF6314" evidence="1">
    <location>
        <begin position="2"/>
        <end position="132"/>
    </location>
</feature>
<evidence type="ECO:0000313" key="2">
    <source>
        <dbReference type="EMBL" id="OIV38382.1"/>
    </source>
</evidence>
<keyword evidence="3" id="KW-1185">Reference proteome</keyword>
<gene>
    <name evidence="2" type="ORF">BIV57_06030</name>
</gene>
<evidence type="ECO:0000259" key="1">
    <source>
        <dbReference type="Pfam" id="PF19834"/>
    </source>
</evidence>
<dbReference type="Proteomes" id="UP000243342">
    <property type="component" value="Unassembled WGS sequence"/>
</dbReference>
<proteinExistence type="predicted"/>
<organism evidence="2 3">
    <name type="scientific">Mangrovactinospora gilvigrisea</name>
    <dbReference type="NCBI Taxonomy" id="1428644"/>
    <lineage>
        <taxon>Bacteria</taxon>
        <taxon>Bacillati</taxon>
        <taxon>Actinomycetota</taxon>
        <taxon>Actinomycetes</taxon>
        <taxon>Kitasatosporales</taxon>
        <taxon>Streptomycetaceae</taxon>
        <taxon>Mangrovactinospora</taxon>
    </lineage>
</organism>